<proteinExistence type="predicted"/>
<evidence type="ECO:0000313" key="1">
    <source>
        <dbReference type="EMBL" id="TFK67963.1"/>
    </source>
</evidence>
<protein>
    <submittedName>
        <fullName evidence="1">Uncharacterized protein</fullName>
    </submittedName>
</protein>
<sequence>MSSGVSGGVLQTWGVNLNQQVYFLSSCPPSTSPMSSLTSPQYEKVEDDSFDPYALPNLIPSVHLDQQTQNSDHGRGGSKSSESDRQSEWHEQSTAGRTSAVGRMVSLVKFAILPIVSAAYLGFCYTVQKRIVVVDGKGVVDTSPERLSEFGVATIKSGITSISILMISLGLWPLKGLLDDLKQEEFFRVLNQRPQGVPLSVINDIASASLLRSTTAIVKRKVSPYFFAAFVAGLVTLVVSTLAPAALSVESVILDNDLVALQVGAIPAGSIINTTNPRVSLDVIWSGSLSAISTQSDQAASLAWAEIALGVHYQFTADDRDNETYLVPFPSNLSTDTQARWLSDVMVVSPDCQWLQTNITNGLTVPFNLSDLTSPTLTVNVPTLGINIDLPLLDPSADGTASLRLVDGLKVKNATTKDPADGGRMVWTVAQCKRCRPADLEYARVSLDLSSIPTFELSGPDAEMQVGVLGCIPNLRVETREVRSVGGGSLVVFPDRYKSQGNIHPAQAAFLLSTSASGIADKAGPYLGPVGLGTQVAATFAFGNQVNMFNDTNQDKYVWTPAPLSNITQAYRQFLRSTTKPFLDGALGTVYVPGRTSRRVIIFTSSAPYTAVSTAFLILLSAMVAFAHFRKGKGEIFTLFSVAAALDKSEVIPQFAQFKKEQHGMTGQLLDDTVHEAWGQRTILLRKDFDGKTRLEFGSDSLE</sequence>
<gene>
    <name evidence="1" type="ORF">BDN72DRAFT_879337</name>
</gene>
<dbReference type="EMBL" id="ML208363">
    <property type="protein sequence ID" value="TFK67963.1"/>
    <property type="molecule type" value="Genomic_DNA"/>
</dbReference>
<dbReference type="Proteomes" id="UP000308600">
    <property type="component" value="Unassembled WGS sequence"/>
</dbReference>
<evidence type="ECO:0000313" key="2">
    <source>
        <dbReference type="Proteomes" id="UP000308600"/>
    </source>
</evidence>
<name>A0ACD3AQF2_9AGAR</name>
<keyword evidence="2" id="KW-1185">Reference proteome</keyword>
<organism evidence="1 2">
    <name type="scientific">Pluteus cervinus</name>
    <dbReference type="NCBI Taxonomy" id="181527"/>
    <lineage>
        <taxon>Eukaryota</taxon>
        <taxon>Fungi</taxon>
        <taxon>Dikarya</taxon>
        <taxon>Basidiomycota</taxon>
        <taxon>Agaricomycotina</taxon>
        <taxon>Agaricomycetes</taxon>
        <taxon>Agaricomycetidae</taxon>
        <taxon>Agaricales</taxon>
        <taxon>Pluteineae</taxon>
        <taxon>Pluteaceae</taxon>
        <taxon>Pluteus</taxon>
    </lineage>
</organism>
<reference evidence="1 2" key="1">
    <citation type="journal article" date="2019" name="Nat. Ecol. Evol.">
        <title>Megaphylogeny resolves global patterns of mushroom evolution.</title>
        <authorList>
            <person name="Varga T."/>
            <person name="Krizsan K."/>
            <person name="Foldi C."/>
            <person name="Dima B."/>
            <person name="Sanchez-Garcia M."/>
            <person name="Sanchez-Ramirez S."/>
            <person name="Szollosi G.J."/>
            <person name="Szarkandi J.G."/>
            <person name="Papp V."/>
            <person name="Albert L."/>
            <person name="Andreopoulos W."/>
            <person name="Angelini C."/>
            <person name="Antonin V."/>
            <person name="Barry K.W."/>
            <person name="Bougher N.L."/>
            <person name="Buchanan P."/>
            <person name="Buyck B."/>
            <person name="Bense V."/>
            <person name="Catcheside P."/>
            <person name="Chovatia M."/>
            <person name="Cooper J."/>
            <person name="Damon W."/>
            <person name="Desjardin D."/>
            <person name="Finy P."/>
            <person name="Geml J."/>
            <person name="Haridas S."/>
            <person name="Hughes K."/>
            <person name="Justo A."/>
            <person name="Karasinski D."/>
            <person name="Kautmanova I."/>
            <person name="Kiss B."/>
            <person name="Kocsube S."/>
            <person name="Kotiranta H."/>
            <person name="LaButti K.M."/>
            <person name="Lechner B.E."/>
            <person name="Liimatainen K."/>
            <person name="Lipzen A."/>
            <person name="Lukacs Z."/>
            <person name="Mihaltcheva S."/>
            <person name="Morgado L.N."/>
            <person name="Niskanen T."/>
            <person name="Noordeloos M.E."/>
            <person name="Ohm R.A."/>
            <person name="Ortiz-Santana B."/>
            <person name="Ovrebo C."/>
            <person name="Racz N."/>
            <person name="Riley R."/>
            <person name="Savchenko A."/>
            <person name="Shiryaev A."/>
            <person name="Soop K."/>
            <person name="Spirin V."/>
            <person name="Szebenyi C."/>
            <person name="Tomsovsky M."/>
            <person name="Tulloss R.E."/>
            <person name="Uehling J."/>
            <person name="Grigoriev I.V."/>
            <person name="Vagvolgyi C."/>
            <person name="Papp T."/>
            <person name="Martin F.M."/>
            <person name="Miettinen O."/>
            <person name="Hibbett D.S."/>
            <person name="Nagy L.G."/>
        </authorList>
    </citation>
    <scope>NUCLEOTIDE SEQUENCE [LARGE SCALE GENOMIC DNA]</scope>
    <source>
        <strain evidence="1 2">NL-1719</strain>
    </source>
</reference>
<accession>A0ACD3AQF2</accession>